<comment type="function">
    <text evidence="1">Probable aspartic protease that is responsible for the proteolytic cleavage of the RNA polymerase sigma E factor (SigE/spoIIGB) to yield the active peptide in the mother cell during sporulation. Responds to a signal from the forespore that is triggered by the extracellular signal protein SpoIIR.</text>
</comment>
<feature type="active site" evidence="2">
    <location>
        <position position="180"/>
    </location>
</feature>
<dbReference type="GO" id="GO:0030436">
    <property type="term" value="P:asexual sporulation"/>
    <property type="evidence" value="ECO:0007669"/>
    <property type="project" value="InterPro"/>
</dbReference>
<comment type="similarity">
    <text evidence="1">Belongs to the peptidase U4 family.</text>
</comment>
<gene>
    <name evidence="4" type="ORF">SAMN02745118_00526</name>
</gene>
<keyword evidence="1" id="KW-0749">Sporulation</keyword>
<dbReference type="GO" id="GO:0006508">
    <property type="term" value="P:proteolysis"/>
    <property type="evidence" value="ECO:0007669"/>
    <property type="project" value="UniProtKB-KW"/>
</dbReference>
<dbReference type="STRING" id="142842.SAMN02745118_00526"/>
<keyword evidence="1" id="KW-0378">Hydrolase</keyword>
<dbReference type="RefSeq" id="WP_078809037.1">
    <property type="nucleotide sequence ID" value="NZ_FUWM01000005.1"/>
</dbReference>
<dbReference type="OrthoDB" id="2690199at2"/>
<dbReference type="GO" id="GO:0030435">
    <property type="term" value="P:sporulation resulting in formation of a cellular spore"/>
    <property type="evidence" value="ECO:0007669"/>
    <property type="project" value="UniProtKB-KW"/>
</dbReference>
<keyword evidence="1" id="KW-1003">Cell membrane</keyword>
<feature type="transmembrane region" description="Helical" evidence="3">
    <location>
        <begin position="130"/>
        <end position="148"/>
    </location>
</feature>
<keyword evidence="3" id="KW-1133">Transmembrane helix</keyword>
<feature type="transmembrane region" description="Helical" evidence="3">
    <location>
        <begin position="6"/>
        <end position="23"/>
    </location>
</feature>
<keyword evidence="1" id="KW-0064">Aspartyl protease</keyword>
<dbReference type="Pfam" id="PF03419">
    <property type="entry name" value="Peptidase_U4"/>
    <property type="match status" value="1"/>
</dbReference>
<dbReference type="EMBL" id="FUWM01000005">
    <property type="protein sequence ID" value="SJZ35709.1"/>
    <property type="molecule type" value="Genomic_DNA"/>
</dbReference>
<dbReference type="AlphaFoldDB" id="A0A1T4K008"/>
<protein>
    <recommendedName>
        <fullName evidence="1">Sporulation sigma-E factor-processing peptidase</fullName>
        <ecNumber evidence="1">3.4.23.-</ecNumber>
    </recommendedName>
    <alternativeName>
        <fullName evidence="1">Membrane-associated aspartic protease</fullName>
    </alternativeName>
    <alternativeName>
        <fullName evidence="1">Stage II sporulation protein GA</fullName>
    </alternativeName>
</protein>
<dbReference type="EC" id="3.4.23.-" evidence="1"/>
<evidence type="ECO:0000313" key="4">
    <source>
        <dbReference type="EMBL" id="SJZ35709.1"/>
    </source>
</evidence>
<keyword evidence="1 3" id="KW-0472">Membrane</keyword>
<evidence type="ECO:0000256" key="3">
    <source>
        <dbReference type="SAM" id="Phobius"/>
    </source>
</evidence>
<sequence>MQLTIYFDLVIIINLVMNYLLLWTTARLIKIDYRIWQLSLSAICGTVYTILILFPEMRGWNNIVMYFVISIIMVNVAYIPIKIKKFFKAIGYFYLITFLAAGILMAGYNLNVKSQFSELTGNVNLSLQDTWIFLFSIFILWIVGKFSWRIFQGQVSTESFLVDLFIKFDNQSLKLEGLVDTGNQLSDPLTKTPVIIVELETILDILPENILNIFTEYDLESEIEEIAAVLSNTSWAKRFRLIPFSAIGSQNGLLIGLKPDKVILNLYGEEIVTQSVIIGIYDQQFNQEVSYTALVNPKLVNVAVHN</sequence>
<feature type="transmembrane region" description="Helical" evidence="3">
    <location>
        <begin position="91"/>
        <end position="110"/>
    </location>
</feature>
<feature type="transmembrane region" description="Helical" evidence="3">
    <location>
        <begin position="35"/>
        <end position="54"/>
    </location>
</feature>
<keyword evidence="5" id="KW-1185">Reference proteome</keyword>
<evidence type="ECO:0000256" key="1">
    <source>
        <dbReference type="PIRNR" id="PIRNR018571"/>
    </source>
</evidence>
<keyword evidence="1" id="KW-0645">Protease</keyword>
<comment type="subcellular location">
    <subcellularLocation>
        <location evidence="1">Cell membrane</location>
    </subcellularLocation>
</comment>
<dbReference type="InterPro" id="IPR005081">
    <property type="entry name" value="SpoIIGA"/>
</dbReference>
<dbReference type="Proteomes" id="UP000190625">
    <property type="component" value="Unassembled WGS sequence"/>
</dbReference>
<keyword evidence="3" id="KW-0812">Transmembrane</keyword>
<dbReference type="PIRSF" id="PIRSF018571">
    <property type="entry name" value="SpoIIGA"/>
    <property type="match status" value="1"/>
</dbReference>
<feature type="transmembrane region" description="Helical" evidence="3">
    <location>
        <begin position="60"/>
        <end position="79"/>
    </location>
</feature>
<name>A0A1T4K008_9FIRM</name>
<evidence type="ECO:0000313" key="5">
    <source>
        <dbReference type="Proteomes" id="UP000190625"/>
    </source>
</evidence>
<organism evidence="4 5">
    <name type="scientific">Selenihalanaerobacter shriftii</name>
    <dbReference type="NCBI Taxonomy" id="142842"/>
    <lineage>
        <taxon>Bacteria</taxon>
        <taxon>Bacillati</taxon>
        <taxon>Bacillota</taxon>
        <taxon>Clostridia</taxon>
        <taxon>Halanaerobiales</taxon>
        <taxon>Halobacteroidaceae</taxon>
        <taxon>Selenihalanaerobacter</taxon>
    </lineage>
</organism>
<dbReference type="NCBIfam" id="TIGR02854">
    <property type="entry name" value="spore_II_GA"/>
    <property type="match status" value="1"/>
</dbReference>
<reference evidence="5" key="1">
    <citation type="submission" date="2017-02" db="EMBL/GenBank/DDBJ databases">
        <authorList>
            <person name="Varghese N."/>
            <person name="Submissions S."/>
        </authorList>
    </citation>
    <scope>NUCLEOTIDE SEQUENCE [LARGE SCALE GENOMIC DNA]</scope>
    <source>
        <strain evidence="5">ATCC BAA-73</strain>
    </source>
</reference>
<dbReference type="GO" id="GO:0005886">
    <property type="term" value="C:plasma membrane"/>
    <property type="evidence" value="ECO:0007669"/>
    <property type="project" value="UniProtKB-SubCell"/>
</dbReference>
<proteinExistence type="inferred from homology"/>
<dbReference type="GO" id="GO:0004190">
    <property type="term" value="F:aspartic-type endopeptidase activity"/>
    <property type="evidence" value="ECO:0007669"/>
    <property type="project" value="UniProtKB-KW"/>
</dbReference>
<evidence type="ECO:0000256" key="2">
    <source>
        <dbReference type="PIRSR" id="PIRSR018571-1"/>
    </source>
</evidence>
<accession>A0A1T4K008</accession>